<evidence type="ECO:0000313" key="16">
    <source>
        <dbReference type="Proteomes" id="UP000693946"/>
    </source>
</evidence>
<evidence type="ECO:0000256" key="5">
    <source>
        <dbReference type="ARBA" id="ARBA00008982"/>
    </source>
</evidence>
<dbReference type="GO" id="GO:0043531">
    <property type="term" value="F:ADP binding"/>
    <property type="evidence" value="ECO:0007669"/>
    <property type="project" value="TreeGrafter"/>
</dbReference>
<dbReference type="AlphaFoldDB" id="A0AAV6SHV6"/>
<dbReference type="PROSITE" id="PS00111">
    <property type="entry name" value="PGLYCERATE_KINASE"/>
    <property type="match status" value="1"/>
</dbReference>
<evidence type="ECO:0000256" key="10">
    <source>
        <dbReference type="ARBA" id="ARBA00022777"/>
    </source>
</evidence>
<evidence type="ECO:0000256" key="4">
    <source>
        <dbReference type="ARBA" id="ARBA00004838"/>
    </source>
</evidence>
<evidence type="ECO:0000256" key="6">
    <source>
        <dbReference type="ARBA" id="ARBA00013061"/>
    </source>
</evidence>
<dbReference type="CDD" id="cd00318">
    <property type="entry name" value="Phosphoglycerate_kinase"/>
    <property type="match status" value="1"/>
</dbReference>
<dbReference type="Proteomes" id="UP000693946">
    <property type="component" value="Linkage Group LG13"/>
</dbReference>
<dbReference type="InterPro" id="IPR001576">
    <property type="entry name" value="Phosphoglycerate_kinase"/>
</dbReference>
<dbReference type="GO" id="GO:0006096">
    <property type="term" value="P:glycolytic process"/>
    <property type="evidence" value="ECO:0007669"/>
    <property type="project" value="UniProtKB-KW"/>
</dbReference>
<keyword evidence="9" id="KW-0547">Nucleotide-binding</keyword>
<evidence type="ECO:0000256" key="2">
    <source>
        <dbReference type="ARBA" id="ARBA00001946"/>
    </source>
</evidence>
<evidence type="ECO:0000256" key="3">
    <source>
        <dbReference type="ARBA" id="ARBA00004496"/>
    </source>
</evidence>
<keyword evidence="8" id="KW-0479">Metal-binding</keyword>
<dbReference type="EMBL" id="JAGKHQ010000005">
    <property type="protein sequence ID" value="KAG7516480.1"/>
    <property type="molecule type" value="Genomic_DNA"/>
</dbReference>
<dbReference type="Pfam" id="PF00162">
    <property type="entry name" value="PGK"/>
    <property type="match status" value="1"/>
</dbReference>
<evidence type="ECO:0000256" key="13">
    <source>
        <dbReference type="ARBA" id="ARBA00023152"/>
    </source>
</evidence>
<feature type="region of interest" description="Disordered" evidence="14">
    <location>
        <begin position="20"/>
        <end position="54"/>
    </location>
</feature>
<comment type="similarity">
    <text evidence="5">Belongs to the phosphoglycerate kinase family.</text>
</comment>
<name>A0AAV6SHV6_SOLSE</name>
<dbReference type="GO" id="GO:0004618">
    <property type="term" value="F:phosphoglycerate kinase activity"/>
    <property type="evidence" value="ECO:0007669"/>
    <property type="project" value="UniProtKB-EC"/>
</dbReference>
<keyword evidence="13" id="KW-0324">Glycolysis</keyword>
<dbReference type="InterPro" id="IPR015911">
    <property type="entry name" value="Phosphoglycerate_kinase_CS"/>
</dbReference>
<evidence type="ECO:0000256" key="12">
    <source>
        <dbReference type="ARBA" id="ARBA00022842"/>
    </source>
</evidence>
<dbReference type="GO" id="GO:0006094">
    <property type="term" value="P:gluconeogenesis"/>
    <property type="evidence" value="ECO:0007669"/>
    <property type="project" value="TreeGrafter"/>
</dbReference>
<comment type="catalytic activity">
    <reaction evidence="1">
        <text>(2R)-3-phosphoglycerate + ATP = (2R)-3-phospho-glyceroyl phosphate + ADP</text>
        <dbReference type="Rhea" id="RHEA:14801"/>
        <dbReference type="ChEBI" id="CHEBI:30616"/>
        <dbReference type="ChEBI" id="CHEBI:57604"/>
        <dbReference type="ChEBI" id="CHEBI:58272"/>
        <dbReference type="ChEBI" id="CHEBI:456216"/>
        <dbReference type="EC" id="2.7.2.3"/>
    </reaction>
</comment>
<dbReference type="PIRSF" id="PIRSF000724">
    <property type="entry name" value="Pgk"/>
    <property type="match status" value="1"/>
</dbReference>
<comment type="subcellular location">
    <subcellularLocation>
        <location evidence="3">Cytoplasm</location>
    </subcellularLocation>
</comment>
<dbReference type="FunFam" id="3.40.50.1260:FF:000031">
    <property type="entry name" value="Phosphoglycerate kinase 1"/>
    <property type="match status" value="1"/>
</dbReference>
<feature type="compositionally biased region" description="Polar residues" evidence="14">
    <location>
        <begin position="20"/>
        <end position="37"/>
    </location>
</feature>
<organism evidence="15 16">
    <name type="scientific">Solea senegalensis</name>
    <name type="common">Senegalese sole</name>
    <dbReference type="NCBI Taxonomy" id="28829"/>
    <lineage>
        <taxon>Eukaryota</taxon>
        <taxon>Metazoa</taxon>
        <taxon>Chordata</taxon>
        <taxon>Craniata</taxon>
        <taxon>Vertebrata</taxon>
        <taxon>Euteleostomi</taxon>
        <taxon>Actinopterygii</taxon>
        <taxon>Neopterygii</taxon>
        <taxon>Teleostei</taxon>
        <taxon>Neoteleostei</taxon>
        <taxon>Acanthomorphata</taxon>
        <taxon>Carangaria</taxon>
        <taxon>Pleuronectiformes</taxon>
        <taxon>Pleuronectoidei</taxon>
        <taxon>Soleidae</taxon>
        <taxon>Solea</taxon>
    </lineage>
</organism>
<evidence type="ECO:0000256" key="14">
    <source>
        <dbReference type="SAM" id="MobiDB-lite"/>
    </source>
</evidence>
<keyword evidence="12" id="KW-0460">Magnesium</keyword>
<dbReference type="PANTHER" id="PTHR11406:SF0">
    <property type="entry name" value="PHOSPHOGLYCERATE KINASE"/>
    <property type="match status" value="1"/>
</dbReference>
<comment type="pathway">
    <text evidence="4">Carbohydrate degradation; glycolysis; pyruvate from D-glyceraldehyde 3-phosphate: step 2/5.</text>
</comment>
<reference evidence="15 16" key="1">
    <citation type="journal article" date="2021" name="Sci. Rep.">
        <title>Chromosome anchoring in Senegalese sole (Solea senegalensis) reveals sex-associated markers and genome rearrangements in flatfish.</title>
        <authorList>
            <person name="Guerrero-Cozar I."/>
            <person name="Gomez-Garrido J."/>
            <person name="Berbel C."/>
            <person name="Martinez-Blanch J.F."/>
            <person name="Alioto T."/>
            <person name="Claros M.G."/>
            <person name="Gagnaire P.A."/>
            <person name="Manchado M."/>
        </authorList>
    </citation>
    <scope>NUCLEOTIDE SEQUENCE [LARGE SCALE GENOMIC DNA]</scope>
    <source>
        <strain evidence="15">Sse05_10M</strain>
    </source>
</reference>
<comment type="caution">
    <text evidence="15">The sequence shown here is derived from an EMBL/GenBank/DDBJ whole genome shotgun (WGS) entry which is preliminary data.</text>
</comment>
<dbReference type="PANTHER" id="PTHR11406">
    <property type="entry name" value="PHOSPHOGLYCERATE KINASE"/>
    <property type="match status" value="1"/>
</dbReference>
<dbReference type="EC" id="2.7.2.3" evidence="6"/>
<protein>
    <recommendedName>
        <fullName evidence="6">phosphoglycerate kinase</fullName>
        <ecNumber evidence="6">2.7.2.3</ecNumber>
    </recommendedName>
</protein>
<keyword evidence="16" id="KW-1185">Reference proteome</keyword>
<keyword evidence="7" id="KW-0808">Transferase</keyword>
<proteinExistence type="inferred from homology"/>
<evidence type="ECO:0000256" key="8">
    <source>
        <dbReference type="ARBA" id="ARBA00022723"/>
    </source>
</evidence>
<dbReference type="GO" id="GO:0005524">
    <property type="term" value="F:ATP binding"/>
    <property type="evidence" value="ECO:0007669"/>
    <property type="project" value="UniProtKB-KW"/>
</dbReference>
<comment type="cofactor">
    <cofactor evidence="2">
        <name>Mg(2+)</name>
        <dbReference type="ChEBI" id="CHEBI:18420"/>
    </cofactor>
</comment>
<evidence type="ECO:0000256" key="7">
    <source>
        <dbReference type="ARBA" id="ARBA00022679"/>
    </source>
</evidence>
<dbReference type="GO" id="GO:0046872">
    <property type="term" value="F:metal ion binding"/>
    <property type="evidence" value="ECO:0007669"/>
    <property type="project" value="UniProtKB-KW"/>
</dbReference>
<dbReference type="GO" id="GO:0005829">
    <property type="term" value="C:cytosol"/>
    <property type="evidence" value="ECO:0007669"/>
    <property type="project" value="TreeGrafter"/>
</dbReference>
<evidence type="ECO:0000256" key="1">
    <source>
        <dbReference type="ARBA" id="ARBA00000642"/>
    </source>
</evidence>
<sequence length="471" mass="50656">MDYKQRNCCVRQITDINPIQSNASQRCHSVSNQQPVSRNKRRNPTKPEPEPTSIMSLSNKLTLDKVDVKGKRVVMRVDFNVPMKDKHITNNQRIKAAVPTIKHCLDHGAKSVVLMSHLGRPDGNFVPEKYSLEPVAAELKTLLGKDVAFLKDCVGPDVEAACANPAAGSVILLENLRFHVAEEGKGKDASGNKTKASQAEIDSFRASLSKLGDVYVNDAFGTAHRAHSSMVGVNLPQKAAGFLMKKELDYFAMALEKPQKPFLAILGGAKVKDKIQLINNMLDKVDEMIIGGGMAFTFLKVLNNMEIGTSLYDEEGAGIVQDLMAKAKKNGVKITLPVDFVTADKFDEKATTGTATVAAGIPAGWMGLDCGAESSKHYAEAVGRAKQIVWNGPVGVFEWENFAKGTKNLMDKVVEVTKNGCITIIGGGDTATCCAKWNTEDKVSHVSTGGGASLELLEGKVLPGVDALSSA</sequence>
<dbReference type="FunFam" id="3.40.50.1260:FF:000019">
    <property type="entry name" value="Phosphoglycerate kinase 1"/>
    <property type="match status" value="1"/>
</dbReference>
<evidence type="ECO:0000256" key="9">
    <source>
        <dbReference type="ARBA" id="ARBA00022741"/>
    </source>
</evidence>
<keyword evidence="11" id="KW-0067">ATP-binding</keyword>
<gene>
    <name evidence="15" type="ORF">JOB18_032532</name>
</gene>
<evidence type="ECO:0000313" key="15">
    <source>
        <dbReference type="EMBL" id="KAG7516480.1"/>
    </source>
</evidence>
<dbReference type="HAMAP" id="MF_00145">
    <property type="entry name" value="Phosphoglyc_kinase"/>
    <property type="match status" value="1"/>
</dbReference>
<accession>A0AAV6SHV6</accession>
<keyword evidence="10 15" id="KW-0418">Kinase</keyword>
<evidence type="ECO:0000256" key="11">
    <source>
        <dbReference type="ARBA" id="ARBA00022840"/>
    </source>
</evidence>